<feature type="repeat" description="TPR" evidence="2">
    <location>
        <begin position="275"/>
        <end position="308"/>
    </location>
</feature>
<reference evidence="6 7" key="1">
    <citation type="submission" date="2023-11" db="EMBL/GenBank/DDBJ databases">
        <title>MicrobeMod: A computational toolkit for identifying prokaryotic methylation and restriction-modification with nanopore sequencing.</title>
        <authorList>
            <person name="Crits-Christoph A."/>
            <person name="Kang S.C."/>
            <person name="Lee H."/>
            <person name="Ostrov N."/>
        </authorList>
    </citation>
    <scope>NUCLEOTIDE SEQUENCE [LARGE SCALE GENOMIC DNA]</scope>
    <source>
        <strain evidence="6 7">DSMZ 16071</strain>
    </source>
</reference>
<dbReference type="InterPro" id="IPR019734">
    <property type="entry name" value="TPR_rpt"/>
</dbReference>
<dbReference type="SUPFAM" id="SSF48452">
    <property type="entry name" value="TPR-like"/>
    <property type="match status" value="1"/>
</dbReference>
<protein>
    <submittedName>
        <fullName evidence="6">Winged helix-turn-helix domain-containing protein</fullName>
    </submittedName>
</protein>
<evidence type="ECO:0000256" key="4">
    <source>
        <dbReference type="SAM" id="Phobius"/>
    </source>
</evidence>
<dbReference type="InterPro" id="IPR011990">
    <property type="entry name" value="TPR-like_helical_dom_sf"/>
</dbReference>
<dbReference type="Proteomes" id="UP001324185">
    <property type="component" value="Chromosome"/>
</dbReference>
<gene>
    <name evidence="6" type="ORF">SR900_11515</name>
</gene>
<feature type="transmembrane region" description="Helical" evidence="4">
    <location>
        <begin position="125"/>
        <end position="143"/>
    </location>
</feature>
<evidence type="ECO:0000256" key="2">
    <source>
        <dbReference type="PROSITE-ProRule" id="PRU00339"/>
    </source>
</evidence>
<dbReference type="SMART" id="SM00862">
    <property type="entry name" value="Trans_reg_C"/>
    <property type="match status" value="1"/>
</dbReference>
<dbReference type="PANTHER" id="PTHR12558">
    <property type="entry name" value="CELL DIVISION CYCLE 16,23,27"/>
    <property type="match status" value="1"/>
</dbReference>
<dbReference type="RefSeq" id="WP_018625291.1">
    <property type="nucleotide sequence ID" value="NZ_CP140158.1"/>
</dbReference>
<evidence type="ECO:0000259" key="5">
    <source>
        <dbReference type="PROSITE" id="PS51755"/>
    </source>
</evidence>
<dbReference type="Pfam" id="PF00515">
    <property type="entry name" value="TPR_1"/>
    <property type="match status" value="1"/>
</dbReference>
<dbReference type="EMBL" id="CP140158">
    <property type="protein sequence ID" value="WQG85088.1"/>
    <property type="molecule type" value="Genomic_DNA"/>
</dbReference>
<keyword evidence="2" id="KW-0802">TPR repeat</keyword>
<dbReference type="PROSITE" id="PS50005">
    <property type="entry name" value="TPR"/>
    <property type="match status" value="1"/>
</dbReference>
<dbReference type="Gene3D" id="1.10.10.10">
    <property type="entry name" value="Winged helix-like DNA-binding domain superfamily/Winged helix DNA-binding domain"/>
    <property type="match status" value="1"/>
</dbReference>
<accession>A0ABZ0X3B8</accession>
<keyword evidence="4" id="KW-0472">Membrane</keyword>
<name>A0ABZ0X3B8_9GAMM</name>
<dbReference type="SUPFAM" id="SSF46894">
    <property type="entry name" value="C-terminal effector domain of the bipartite response regulators"/>
    <property type="match status" value="1"/>
</dbReference>
<dbReference type="InterPro" id="IPR036388">
    <property type="entry name" value="WH-like_DNA-bd_sf"/>
</dbReference>
<dbReference type="InterPro" id="IPR001867">
    <property type="entry name" value="OmpR/PhoB-type_DNA-bd"/>
</dbReference>
<dbReference type="CDD" id="cd00383">
    <property type="entry name" value="trans_reg_C"/>
    <property type="match status" value="1"/>
</dbReference>
<dbReference type="PROSITE" id="PS51755">
    <property type="entry name" value="OMPR_PHOB"/>
    <property type="match status" value="1"/>
</dbReference>
<dbReference type="InterPro" id="IPR016032">
    <property type="entry name" value="Sig_transdc_resp-reg_C-effctor"/>
</dbReference>
<proteinExistence type="predicted"/>
<sequence length="427" mass="49258">MDNQDTLQILEWRCNLSTGEISNGHETQTLEPKSIELLFFMAQNHSRVLSKDQIIEAVWNNAIVSDDVLAKTISKLRKALNDNPKEPRFIETLPKRGYRFKVVPTTSDSAQPTPITEKKPHRRKFFLPIWLFIMVVSLVTVFTQRRNNEQKTDQSDQELNQEEQQKLSPELQNLKEQADNYYFQYTRTDNENAIKLYERIIAAEPEFGPAQSGLATALVQKVLRWPNELGTPDINHSSLTQAHQEQRLASPEAQLYLSRAEALAERAVRLSPNDYMVHRSLGLVYAAQQQYAEAEKHYDKAIELNHNAWGAMINKAEIAQLNGDDERYLQLMEQAYQAMTNVYDQQVAKVRPWYPKIGVAIADKYVQLNEPQEAEIWYRTVLNYSPLDKDANVGLMNLMQANGQQESYQEICQRIRLSIDPESNCNQ</sequence>
<dbReference type="Pfam" id="PF00486">
    <property type="entry name" value="Trans_reg_C"/>
    <property type="match status" value="1"/>
</dbReference>
<dbReference type="Gene3D" id="1.25.40.10">
    <property type="entry name" value="Tetratricopeptide repeat domain"/>
    <property type="match status" value="1"/>
</dbReference>
<evidence type="ECO:0000313" key="7">
    <source>
        <dbReference type="Proteomes" id="UP001324185"/>
    </source>
</evidence>
<organism evidence="6 7">
    <name type="scientific">Kangiella aquimarina</name>
    <dbReference type="NCBI Taxonomy" id="261965"/>
    <lineage>
        <taxon>Bacteria</taxon>
        <taxon>Pseudomonadati</taxon>
        <taxon>Pseudomonadota</taxon>
        <taxon>Gammaproteobacteria</taxon>
        <taxon>Kangiellales</taxon>
        <taxon>Kangiellaceae</taxon>
        <taxon>Kangiella</taxon>
    </lineage>
</organism>
<keyword evidence="4" id="KW-0812">Transmembrane</keyword>
<evidence type="ECO:0000256" key="1">
    <source>
        <dbReference type="ARBA" id="ARBA00023125"/>
    </source>
</evidence>
<feature type="DNA-binding region" description="OmpR/PhoB-type" evidence="3">
    <location>
        <begin position="4"/>
        <end position="102"/>
    </location>
</feature>
<dbReference type="PANTHER" id="PTHR12558:SF33">
    <property type="entry name" value="BLL7664 PROTEIN"/>
    <property type="match status" value="1"/>
</dbReference>
<evidence type="ECO:0000256" key="3">
    <source>
        <dbReference type="PROSITE-ProRule" id="PRU01091"/>
    </source>
</evidence>
<feature type="domain" description="OmpR/PhoB-type" evidence="5">
    <location>
        <begin position="4"/>
        <end position="102"/>
    </location>
</feature>
<keyword evidence="1 3" id="KW-0238">DNA-binding</keyword>
<evidence type="ECO:0000313" key="6">
    <source>
        <dbReference type="EMBL" id="WQG85088.1"/>
    </source>
</evidence>
<dbReference type="SMART" id="SM00028">
    <property type="entry name" value="TPR"/>
    <property type="match status" value="2"/>
</dbReference>
<keyword evidence="4" id="KW-1133">Transmembrane helix</keyword>
<keyword evidence="7" id="KW-1185">Reference proteome</keyword>